<dbReference type="AlphaFoldDB" id="A0A2Z6TER2"/>
<dbReference type="HAMAP" id="MF_01553">
    <property type="entry name" value="RNApol_bact_RpoY"/>
    <property type="match status" value="1"/>
</dbReference>
<keyword evidence="7" id="KW-1185">Reference proteome</keyword>
<dbReference type="GO" id="GO:0000428">
    <property type="term" value="C:DNA-directed RNA polymerase complex"/>
    <property type="evidence" value="ECO:0007669"/>
    <property type="project" value="UniProtKB-KW"/>
</dbReference>
<evidence type="ECO:0000256" key="1">
    <source>
        <dbReference type="ARBA" id="ARBA00022478"/>
    </source>
</evidence>
<dbReference type="GO" id="GO:0003899">
    <property type="term" value="F:DNA-directed RNA polymerase activity"/>
    <property type="evidence" value="ECO:0007669"/>
    <property type="project" value="UniProtKB-UniRule"/>
</dbReference>
<organism evidence="6 7">
    <name type="scientific">Lactobacillus rodentium</name>
    <dbReference type="NCBI Taxonomy" id="947835"/>
    <lineage>
        <taxon>Bacteria</taxon>
        <taxon>Bacillati</taxon>
        <taxon>Bacillota</taxon>
        <taxon>Bacilli</taxon>
        <taxon>Lactobacillales</taxon>
        <taxon>Lactobacillaceae</taxon>
        <taxon>Lactobacillus</taxon>
    </lineage>
</organism>
<dbReference type="GO" id="GO:0006351">
    <property type="term" value="P:DNA-templated transcription"/>
    <property type="evidence" value="ECO:0007669"/>
    <property type="project" value="UniProtKB-UniRule"/>
</dbReference>
<dbReference type="OrthoDB" id="2147503at2"/>
<keyword evidence="4 5" id="KW-0804">Transcription</keyword>
<comment type="function">
    <text evidence="5">A non-essential component of RNA polymerase (RNAP).</text>
</comment>
<dbReference type="InterPro" id="IPR009907">
    <property type="entry name" value="RpoY"/>
</dbReference>
<dbReference type="EC" id="2.7.7.6" evidence="5"/>
<keyword evidence="2 5" id="KW-0808">Transferase</keyword>
<evidence type="ECO:0000256" key="5">
    <source>
        <dbReference type="HAMAP-Rule" id="MF_01553"/>
    </source>
</evidence>
<dbReference type="Gene3D" id="3.10.20.730">
    <property type="entry name" value="RNAP, epsilon subunit-like"/>
    <property type="match status" value="1"/>
</dbReference>
<keyword evidence="3 5" id="KW-0548">Nucleotidyltransferase</keyword>
<proteinExistence type="inferred from homology"/>
<dbReference type="Proteomes" id="UP000257317">
    <property type="component" value="Unassembled WGS sequence"/>
</dbReference>
<sequence length="74" mass="8730">MIYKVLYQKDQIVNPRRETTQTLYLEANNLVEARKLVEDNTPYNIELIQELTGNSLAYEKQNPEFKLTTIQPKD</sequence>
<comment type="subunit">
    <text evidence="5">RNAP is composed of a core of 2 alpha, a beta and a beta' subunit. The core is associated with a delta subunit, and at least one of epsilon or omega. When a sigma factor is associated with the core the holoenzyme is formed, which can initiate transcription.</text>
</comment>
<comment type="similarity">
    <text evidence="5">Belongs to the RNA polymerase subunit epsilon family.</text>
</comment>
<comment type="catalytic activity">
    <reaction evidence="5">
        <text>RNA(n) + a ribonucleoside 5'-triphosphate = RNA(n+1) + diphosphate</text>
        <dbReference type="Rhea" id="RHEA:21248"/>
        <dbReference type="Rhea" id="RHEA-COMP:14527"/>
        <dbReference type="Rhea" id="RHEA-COMP:17342"/>
        <dbReference type="ChEBI" id="CHEBI:33019"/>
        <dbReference type="ChEBI" id="CHEBI:61557"/>
        <dbReference type="ChEBI" id="CHEBI:140395"/>
        <dbReference type="EC" id="2.7.7.6"/>
    </reaction>
</comment>
<reference evidence="7" key="1">
    <citation type="submission" date="2018-03" db="EMBL/GenBank/DDBJ databases">
        <title>New taxa in the Lactobacillus gasseri group.</title>
        <authorList>
            <person name="Tanizawa Y."/>
            <person name="Tohno M."/>
            <person name="Endo A."/>
            <person name="Arita M."/>
        </authorList>
    </citation>
    <scope>NUCLEOTIDE SEQUENCE [LARGE SCALE GENOMIC DNA]</scope>
    <source>
        <strain evidence="7">DSM 24759</strain>
    </source>
</reference>
<evidence type="ECO:0000313" key="6">
    <source>
        <dbReference type="EMBL" id="GBG04690.1"/>
    </source>
</evidence>
<keyword evidence="1 5" id="KW-0240">DNA-directed RNA polymerase</keyword>
<dbReference type="Pfam" id="PF07288">
    <property type="entry name" value="RpoY"/>
    <property type="match status" value="1"/>
</dbReference>
<gene>
    <name evidence="5" type="primary">rpoY</name>
    <name evidence="6" type="ORF">LrDSM24759_06040</name>
</gene>
<name>A0A2Z6TER2_9LACO</name>
<dbReference type="NCBIfam" id="NF010188">
    <property type="entry name" value="PRK13667.1"/>
    <property type="match status" value="1"/>
</dbReference>
<protein>
    <recommendedName>
        <fullName evidence="5">DNA-directed RNA polymerase subunit epsilon</fullName>
        <shortName evidence="5">RNAP epsilon subunit</shortName>
        <ecNumber evidence="5">2.7.7.6</ecNumber>
    </recommendedName>
    <alternativeName>
        <fullName evidence="5">RNA polymerase epsilon subunit</fullName>
    </alternativeName>
    <alternativeName>
        <fullName evidence="5">Transcriptase subunit epsilon</fullName>
    </alternativeName>
</protein>
<dbReference type="RefSeq" id="WP_117118033.1">
    <property type="nucleotide sequence ID" value="NZ_BFBY01000003.1"/>
</dbReference>
<accession>A0A2Z6TER2</accession>
<dbReference type="EMBL" id="BFBY01000003">
    <property type="protein sequence ID" value="GBG04690.1"/>
    <property type="molecule type" value="Genomic_DNA"/>
</dbReference>
<evidence type="ECO:0000256" key="4">
    <source>
        <dbReference type="ARBA" id="ARBA00023163"/>
    </source>
</evidence>
<dbReference type="GO" id="GO:0003677">
    <property type="term" value="F:DNA binding"/>
    <property type="evidence" value="ECO:0007669"/>
    <property type="project" value="UniProtKB-UniRule"/>
</dbReference>
<evidence type="ECO:0000313" key="7">
    <source>
        <dbReference type="Proteomes" id="UP000257317"/>
    </source>
</evidence>
<comment type="caution">
    <text evidence="6">The sequence shown here is derived from an EMBL/GenBank/DDBJ whole genome shotgun (WGS) entry which is preliminary data.</text>
</comment>
<evidence type="ECO:0000256" key="3">
    <source>
        <dbReference type="ARBA" id="ARBA00022695"/>
    </source>
</evidence>
<evidence type="ECO:0000256" key="2">
    <source>
        <dbReference type="ARBA" id="ARBA00022679"/>
    </source>
</evidence>